<dbReference type="PANTHER" id="PTHR15347:SF1">
    <property type="entry name" value="SPERM-ASSOCIATED ANTIGEN 5"/>
    <property type="match status" value="1"/>
</dbReference>
<evidence type="ECO:0000256" key="2">
    <source>
        <dbReference type="SAM" id="MobiDB-lite"/>
    </source>
</evidence>
<keyword evidence="1" id="KW-0175">Coiled coil</keyword>
<dbReference type="InParanoid" id="A0A3Q1ILD6"/>
<organism evidence="3 4">
    <name type="scientific">Anabas testudineus</name>
    <name type="common">Climbing perch</name>
    <name type="synonym">Anthias testudineus</name>
    <dbReference type="NCBI Taxonomy" id="64144"/>
    <lineage>
        <taxon>Eukaryota</taxon>
        <taxon>Metazoa</taxon>
        <taxon>Chordata</taxon>
        <taxon>Craniata</taxon>
        <taxon>Vertebrata</taxon>
        <taxon>Euteleostomi</taxon>
        <taxon>Actinopterygii</taxon>
        <taxon>Neopterygii</taxon>
        <taxon>Teleostei</taxon>
        <taxon>Neoteleostei</taxon>
        <taxon>Acanthomorphata</taxon>
        <taxon>Anabantaria</taxon>
        <taxon>Anabantiformes</taxon>
        <taxon>Anabantoidei</taxon>
        <taxon>Anabantidae</taxon>
        <taxon>Anabas</taxon>
    </lineage>
</organism>
<dbReference type="SUPFAM" id="SSF57997">
    <property type="entry name" value="Tropomyosin"/>
    <property type="match status" value="1"/>
</dbReference>
<feature type="compositionally biased region" description="Polar residues" evidence="2">
    <location>
        <begin position="35"/>
        <end position="48"/>
    </location>
</feature>
<dbReference type="STRING" id="64144.ENSATEP00000021140"/>
<name>A0A3Q1ILD6_ANATE</name>
<evidence type="ECO:0000313" key="4">
    <source>
        <dbReference type="Proteomes" id="UP000265040"/>
    </source>
</evidence>
<feature type="compositionally biased region" description="Polar residues" evidence="2">
    <location>
        <begin position="1"/>
        <end position="10"/>
    </location>
</feature>
<dbReference type="RefSeq" id="XP_026216650.1">
    <property type="nucleotide sequence ID" value="XM_026360865.1"/>
</dbReference>
<feature type="region of interest" description="Disordered" evidence="2">
    <location>
        <begin position="467"/>
        <end position="491"/>
    </location>
</feature>
<accession>A0A3Q1ILD6</accession>
<dbReference type="InterPro" id="IPR028728">
    <property type="entry name" value="Astrin"/>
</dbReference>
<feature type="coiled-coil region" evidence="1">
    <location>
        <begin position="1499"/>
        <end position="1637"/>
    </location>
</feature>
<dbReference type="Ensembl" id="ENSATET00000021498.3">
    <property type="protein sequence ID" value="ENSATEP00000021140.3"/>
    <property type="gene ID" value="ENSATEG00000014682.3"/>
</dbReference>
<sequence length="1684" mass="187197">MSYRKSSSTGEGLPSKRYGERTPLRSLENEALHMSTPSSRLKSKSQPSADVVKTTEGDVLQYEAEPHLLSPPPTGVIKNNAPMKDMTPAGNTCRLTNVTFKSFTCPGGEVEISYSSAEESVVLTNNQSIINTYQTEDTVISDSMFMQSCSDHEEHPYYNPEIKEASLIESHTACLKEVPSTKLPSENLDDKCNSQNSRVFQNDCCGATDVTWKSFVCDGDEVEISDVTRIQDNTIPLPKPELGEFFQDDTLNYTNLSDCEQLYQAKHAHADHPYCSSENDAPVVTTLAQSPKCSEKPVDGLSEVTFKSFNCTGGEIEISDGTSLGDETVSLSANHAVTCIESCSYDVDASILAGDHDFPNGKDHLDHPYCNSENCVTTPNGNFSTSSETPPYSAEAVDEVEQIHLVVTKYKDFTFDSFNQAVDEVEKSTHLFEKTSPLSKDQAKLSFKDNAVPTHVTQENIQDDCEQPSCHVGNDDVVDTPPSSLTNAFKTSNNESVDCQVPDKSNHSICLEDSTEGKVQTCKTESVSCSQIVASAGIPTPVELPQHLENFSEVDFSSAPPESSEGKDSALGSTGNGPVHSNSEEKPCAENFTDVLKVLSECPSVASALQLGILSPVVRRASLSTQKDNRDPALDQFLGDDSALEVEKSLVAPLNLDPAGLWAEYLESPMPRPLFNSTTLGYKPQSGPTPEPDEDVFVKPRVMPQSKVEKPVLDIPVIQEGPLQQQLRQMAEFLMLASGKMGPTAVSDSAPLPANVVVPSQRATPVETHSVCVGTTAVQMVDHSLNTSGQFERKREFSVADSCTITDPLLWNVPPGSLEGLPRQELEQRLRSSMIMVEALVQQLAAARAHGCPSAGAPPSELREKQVQTDHTELSQTTMYRDLYMEALSRIRELEQDGSSLHNLIQNMQNMRVTMTSLSTDTEAALANISKVGDIVREDHQSLISHYGQMKSLFKKTKETQKRMMQKVKDALQQRNDMRTQMEEAFTAKEAAFSTMEQLRTHCAREISALEKCVGSQQELLAALNQAYPEQVALNQAYTERLNSASDLLTLTIEEQASLMNELGTVRGLLQKTAPMLLKLNEKAAAALRERDEHFSAREQAIEEREQIEEELSQTNLDLQTAREQIGDLNLQVTILTSEMDVLRQKLTEREEARGQLERKATELSATVSSTLASYAFLEQALAAETTKLQQSWKDIQQAKDRATELEKSLGHSEQCVSELSQALAQSEEQLCQLQTLSQSQKAQIQQLQDVCTQLNGVREMNEFLQMENELAREQVAESERMLRANLQGLRERNIECEDLKGELGQLQLENRSLQEQLETTRSRASATQLDLGEKLAHAVTEITLVHHTLRGLTNELHSALDDQKPEAPKEVSSVERRHPSSSFIDSIMIALTNEKEEVVHTETPPGPDMPEPQCETLFSETSAFTRIAVITPKKNLNAVEFEPEEDEQTSVAELLADLGSTVTELVNTMNLVRQRKDAQLDELKNTICGLQREQQAANSRHETEVSELKHQLRHLNSLLERGNQALQQKSQDEKTLSKLMEEIKEVHEILNKHKTDNNELKKEVVELRRSLQQSKVESQFLREELRKTGGQSATPAHLMEEKIQLLKEVERLKVSLQEVEQARAKLLERAKRHQMIHQTNQLKSENELQMLNNMINKVRETLLSLPGVVKNCEQLQQLVEYIG</sequence>
<feature type="coiled-coil region" evidence="1">
    <location>
        <begin position="1091"/>
        <end position="1163"/>
    </location>
</feature>
<dbReference type="GO" id="GO:0051301">
    <property type="term" value="P:cell division"/>
    <property type="evidence" value="ECO:0007669"/>
    <property type="project" value="InterPro"/>
</dbReference>
<evidence type="ECO:0000313" key="3">
    <source>
        <dbReference type="Ensembl" id="ENSATEP00000021140.3"/>
    </source>
</evidence>
<feature type="coiled-coil region" evidence="1">
    <location>
        <begin position="1255"/>
        <end position="1324"/>
    </location>
</feature>
<dbReference type="CTD" id="10615"/>
<protein>
    <recommendedName>
        <fullName evidence="5">Sperm-associated antigen 5</fullName>
    </recommendedName>
</protein>
<reference evidence="3" key="1">
    <citation type="submission" date="2021-04" db="EMBL/GenBank/DDBJ databases">
        <authorList>
            <consortium name="Wellcome Sanger Institute Data Sharing"/>
        </authorList>
    </citation>
    <scope>NUCLEOTIDE SEQUENCE [LARGE SCALE GENOMIC DNA]</scope>
</reference>
<evidence type="ECO:0000256" key="1">
    <source>
        <dbReference type="SAM" id="Coils"/>
    </source>
</evidence>
<dbReference type="PANTHER" id="PTHR15347">
    <property type="entry name" value="SPERM-ASSOCIATED ANTIGEN 5"/>
    <property type="match status" value="1"/>
</dbReference>
<feature type="compositionally biased region" description="Basic and acidic residues" evidence="2">
    <location>
        <begin position="17"/>
        <end position="31"/>
    </location>
</feature>
<reference evidence="3" key="2">
    <citation type="submission" date="2025-08" db="UniProtKB">
        <authorList>
            <consortium name="Ensembl"/>
        </authorList>
    </citation>
    <scope>IDENTIFICATION</scope>
</reference>
<keyword evidence="4" id="KW-1185">Reference proteome</keyword>
<feature type="region of interest" description="Disordered" evidence="2">
    <location>
        <begin position="1359"/>
        <end position="1379"/>
    </location>
</feature>
<reference evidence="3" key="3">
    <citation type="submission" date="2025-09" db="UniProtKB">
        <authorList>
            <consortium name="Ensembl"/>
        </authorList>
    </citation>
    <scope>IDENTIFICATION</scope>
</reference>
<evidence type="ECO:0008006" key="5">
    <source>
        <dbReference type="Google" id="ProtNLM"/>
    </source>
</evidence>
<feature type="region of interest" description="Disordered" evidence="2">
    <location>
        <begin position="676"/>
        <end position="695"/>
    </location>
</feature>
<dbReference type="GO" id="GO:0051988">
    <property type="term" value="P:regulation of attachment of spindle microtubules to kinetochore"/>
    <property type="evidence" value="ECO:0007669"/>
    <property type="project" value="InterPro"/>
</dbReference>
<feature type="compositionally biased region" description="Polar residues" evidence="2">
    <location>
        <begin position="481"/>
        <end position="491"/>
    </location>
</feature>
<feature type="compositionally biased region" description="Basic and acidic residues" evidence="2">
    <location>
        <begin position="861"/>
        <end position="873"/>
    </location>
</feature>
<proteinExistence type="predicted"/>
<dbReference type="Proteomes" id="UP000265040">
    <property type="component" value="Chromosome 1"/>
</dbReference>
<dbReference type="GeneTree" id="ENSGT00940000167108"/>
<feature type="region of interest" description="Disordered" evidence="2">
    <location>
        <begin position="1"/>
        <end position="52"/>
    </location>
</feature>
<feature type="region of interest" description="Disordered" evidence="2">
    <location>
        <begin position="554"/>
        <end position="586"/>
    </location>
</feature>
<feature type="region of interest" description="Disordered" evidence="2">
    <location>
        <begin position="851"/>
        <end position="873"/>
    </location>
</feature>
<dbReference type="GeneID" id="113162626"/>